<organism evidence="1 2">
    <name type="scientific">Shewanella youngdeokensis</name>
    <dbReference type="NCBI Taxonomy" id="2999068"/>
    <lineage>
        <taxon>Bacteria</taxon>
        <taxon>Pseudomonadati</taxon>
        <taxon>Pseudomonadota</taxon>
        <taxon>Gammaproteobacteria</taxon>
        <taxon>Alteromonadales</taxon>
        <taxon>Shewanellaceae</taxon>
        <taxon>Shewanella</taxon>
    </lineage>
</organism>
<sequence>MRLLNTIKTISMPLKRLFKVGLIVSTALLLNACTSHDIEDYQGSSPHLDLKQFFNGSLTAHGMVQDFSGQVVRRFTVKMFASWEGNNGKISEWFIYDDGEKQTRVWNIVNLGGGNYSGRANDILDVATGRAVGMALQWQYDMVLPVGDTQYQVRFDDWMFLVDENTMINRSDIIKFGLTMAEVTLVITKQADADFSNMIAADEVQ</sequence>
<name>A0ABZ0K4J0_9GAMM</name>
<keyword evidence="2" id="KW-1185">Reference proteome</keyword>
<evidence type="ECO:0000313" key="2">
    <source>
        <dbReference type="Proteomes" id="UP001529491"/>
    </source>
</evidence>
<gene>
    <name evidence="1" type="ORF">RGE70_09140</name>
</gene>
<dbReference type="InterPro" id="IPR024409">
    <property type="entry name" value="DUF3833"/>
</dbReference>
<protein>
    <submittedName>
        <fullName evidence="1">DUF3833 domain-containing protein</fullName>
    </submittedName>
</protein>
<dbReference type="EMBL" id="CP136522">
    <property type="protein sequence ID" value="WOT06881.1"/>
    <property type="molecule type" value="Genomic_DNA"/>
</dbReference>
<accession>A0ABZ0K4J0</accession>
<reference evidence="1 2" key="1">
    <citation type="submission" date="2023-10" db="EMBL/GenBank/DDBJ databases">
        <title>Complete genome sequence of Shewanella sp. DAU334.</title>
        <authorList>
            <person name="Lee Y.-S."/>
            <person name="Jeong H.-R."/>
            <person name="Hwang E.-J."/>
            <person name="Choi Y.-L."/>
            <person name="Kim G.-D."/>
        </authorList>
    </citation>
    <scope>NUCLEOTIDE SEQUENCE [LARGE SCALE GENOMIC DNA]</scope>
    <source>
        <strain evidence="1 2">DAU334</strain>
    </source>
</reference>
<proteinExistence type="predicted"/>
<evidence type="ECO:0000313" key="1">
    <source>
        <dbReference type="EMBL" id="WOT06881.1"/>
    </source>
</evidence>
<dbReference type="Pfam" id="PF12915">
    <property type="entry name" value="DUF3833"/>
    <property type="match status" value="1"/>
</dbReference>
<dbReference type="Proteomes" id="UP001529491">
    <property type="component" value="Chromosome"/>
</dbReference>